<evidence type="ECO:0000256" key="2">
    <source>
        <dbReference type="ARBA" id="ARBA00022771"/>
    </source>
</evidence>
<dbReference type="Gene3D" id="3.30.40.10">
    <property type="entry name" value="Zinc/RING finger domain, C3HC4 (zinc finger)"/>
    <property type="match status" value="2"/>
</dbReference>
<feature type="compositionally biased region" description="Acidic residues" evidence="5">
    <location>
        <begin position="26"/>
        <end position="69"/>
    </location>
</feature>
<proteinExistence type="predicted"/>
<dbReference type="InterPro" id="IPR058746">
    <property type="entry name" value="Znf_RING-type_Topors"/>
</dbReference>
<name>A0A6I9U0C1_SESIN</name>
<dbReference type="InterPro" id="IPR011011">
    <property type="entry name" value="Znf_FYVE_PHD"/>
</dbReference>
<keyword evidence="3" id="KW-0862">Zinc</keyword>
<feature type="domain" description="PHD-type" evidence="6">
    <location>
        <begin position="467"/>
        <end position="516"/>
    </location>
</feature>
<dbReference type="PANTHER" id="PTHR47177">
    <property type="entry name" value="F18C1.6 PROTEIN"/>
    <property type="match status" value="1"/>
</dbReference>
<dbReference type="Pfam" id="PF13639">
    <property type="entry name" value="zf-RING_2"/>
    <property type="match status" value="1"/>
</dbReference>
<dbReference type="InterPro" id="IPR019787">
    <property type="entry name" value="Znf_PHD-finger"/>
</dbReference>
<evidence type="ECO:0000256" key="5">
    <source>
        <dbReference type="SAM" id="MobiDB-lite"/>
    </source>
</evidence>
<accession>A0A6I9U0C1</accession>
<gene>
    <name evidence="9 10 11" type="primary">LOC105172417</name>
</gene>
<dbReference type="Proteomes" id="UP000504604">
    <property type="component" value="Linkage group LG10"/>
</dbReference>
<evidence type="ECO:0000313" key="11">
    <source>
        <dbReference type="RefSeq" id="XP_020552966.1"/>
    </source>
</evidence>
<feature type="compositionally biased region" description="Basic and acidic residues" evidence="5">
    <location>
        <begin position="266"/>
        <end position="276"/>
    </location>
</feature>
<dbReference type="PANTHER" id="PTHR47177:SF3">
    <property type="entry name" value="F18C1.6 PROTEIN"/>
    <property type="match status" value="1"/>
</dbReference>
<dbReference type="AlphaFoldDB" id="A0A6I9U0C1"/>
<reference evidence="9 10" key="1">
    <citation type="submission" date="2025-04" db="UniProtKB">
        <authorList>
            <consortium name="RefSeq"/>
        </authorList>
    </citation>
    <scope>IDENTIFICATION</scope>
</reference>
<feature type="region of interest" description="Disordered" evidence="5">
    <location>
        <begin position="229"/>
        <end position="309"/>
    </location>
</feature>
<organism evidence="8 9">
    <name type="scientific">Sesamum indicum</name>
    <name type="common">Oriental sesame</name>
    <name type="synonym">Sesamum orientale</name>
    <dbReference type="NCBI Taxonomy" id="4182"/>
    <lineage>
        <taxon>Eukaryota</taxon>
        <taxon>Viridiplantae</taxon>
        <taxon>Streptophyta</taxon>
        <taxon>Embryophyta</taxon>
        <taxon>Tracheophyta</taxon>
        <taxon>Spermatophyta</taxon>
        <taxon>Magnoliopsida</taxon>
        <taxon>eudicotyledons</taxon>
        <taxon>Gunneridae</taxon>
        <taxon>Pentapetalae</taxon>
        <taxon>asterids</taxon>
        <taxon>lamiids</taxon>
        <taxon>Lamiales</taxon>
        <taxon>Pedaliaceae</taxon>
        <taxon>Sesamum</taxon>
    </lineage>
</organism>
<feature type="region of interest" description="Disordered" evidence="5">
    <location>
        <begin position="565"/>
        <end position="586"/>
    </location>
</feature>
<dbReference type="SMART" id="SM00249">
    <property type="entry name" value="PHD"/>
    <property type="match status" value="1"/>
</dbReference>
<dbReference type="GeneID" id="105172417"/>
<feature type="region of interest" description="Disordered" evidence="5">
    <location>
        <begin position="1"/>
        <end position="211"/>
    </location>
</feature>
<feature type="compositionally biased region" description="Basic and acidic residues" evidence="5">
    <location>
        <begin position="143"/>
        <end position="153"/>
    </location>
</feature>
<dbReference type="SUPFAM" id="SSF57850">
    <property type="entry name" value="RING/U-box"/>
    <property type="match status" value="1"/>
</dbReference>
<feature type="compositionally biased region" description="Basic residues" evidence="5">
    <location>
        <begin position="247"/>
        <end position="265"/>
    </location>
</feature>
<dbReference type="Pfam" id="PF00628">
    <property type="entry name" value="PHD"/>
    <property type="match status" value="1"/>
</dbReference>
<dbReference type="PROSITE" id="PS00518">
    <property type="entry name" value="ZF_RING_1"/>
    <property type="match status" value="1"/>
</dbReference>
<dbReference type="InterPro" id="IPR013083">
    <property type="entry name" value="Znf_RING/FYVE/PHD"/>
</dbReference>
<dbReference type="InterPro" id="IPR001965">
    <property type="entry name" value="Znf_PHD"/>
</dbReference>
<dbReference type="KEGG" id="sind:105172417"/>
<dbReference type="RefSeq" id="XP_011092130.1">
    <property type="nucleotide sequence ID" value="XM_011093828.2"/>
</dbReference>
<dbReference type="RefSeq" id="XP_020552966.1">
    <property type="nucleotide sequence ID" value="XM_020697307.1"/>
</dbReference>
<evidence type="ECO:0000256" key="3">
    <source>
        <dbReference type="ARBA" id="ARBA00022833"/>
    </source>
</evidence>
<evidence type="ECO:0000256" key="1">
    <source>
        <dbReference type="ARBA" id="ARBA00022723"/>
    </source>
</evidence>
<dbReference type="SMART" id="SM00184">
    <property type="entry name" value="RING"/>
    <property type="match status" value="1"/>
</dbReference>
<protein>
    <submittedName>
        <fullName evidence="9 10">Uncharacterized protein LOC105172417 isoform X1</fullName>
    </submittedName>
</protein>
<evidence type="ECO:0000256" key="4">
    <source>
        <dbReference type="PROSITE-ProRule" id="PRU00175"/>
    </source>
</evidence>
<dbReference type="OrthoDB" id="365379at2759"/>
<feature type="compositionally biased region" description="Basic residues" evidence="5">
    <location>
        <begin position="277"/>
        <end position="293"/>
    </location>
</feature>
<dbReference type="SUPFAM" id="SSF57903">
    <property type="entry name" value="FYVE/PHD zinc finger"/>
    <property type="match status" value="1"/>
</dbReference>
<evidence type="ECO:0000259" key="7">
    <source>
        <dbReference type="PROSITE" id="PS50089"/>
    </source>
</evidence>
<dbReference type="CDD" id="cd16574">
    <property type="entry name" value="RING-HC_Topors"/>
    <property type="match status" value="1"/>
</dbReference>
<sequence>MARGGNMASKRTTRNKVRLEKKCSDESDEDYMVTEDEFDESEDESCSSFADDETEESLGEFEEEEEEEEVWVKRKIKKVGRPGGRNGFQGKKNNGIVKPRKKKADHSEEGEDFSEDDFAGTKQKKKSKLSHKKEDDDIGGLYRQEKDDFGDAKTRKRTQASTNRKYVDGCNAGPRKKAKVSYREEKKDDDDSDDEEEEEFIPDEVDGVEDDEDLLVMKKNKVGRLRVQGTQIANGKQRKRSVEALKRTNRKKPKKEQVSRRKNRYHDKELKDENHVVSKKKKVTGMGRGRRKSSVNSDSDFVSSGSSDYEYTMSEEEREQVREASDFCGGLATSIRSSSSLKVIEEEHTVPSQRKCQGRKGKEKTVDVKIEVGKRVCGVCLSEEGKRTVRGILNCCSHYFCFACIMEWSKVESRCPLCKQRFATITRTSRADGGHDLRHAVIPVSERDQVYQPSEEELRGYLDPYENVLCMECHQGGDDALMLLCDLCDSPAHTYCVGLGREVPEGNWYCDSCRPTILASSNAQPLNPIPDHGANSNLSVGSLPTGTVRETFDLNELYVPETPLTQATGYSPSPRSSIGDVQAASPGSRSGAFTLYERRRIQRQIHQLLNNRTRQLDSSSIAPAPGISLFGAQIWRGGFVVPQHAVPVWVTPQNICHQEKLGNYTTPSWYGRDALSPGLTSLREQVIHHQASASTSTDRSGGELSHSEISGTNSRIDQGFTQHQLRPCNSMSNTGVDASRSPYPFREVSLSSLEKEQVQSMVRCNLKSLSRNSDLGYVTFKHIARTSTHTILAAFGLEHRWNEVHPVQTRPLICDHFDRSASRQMRPIAGQCSSCFDWFVRNIVMEIMSTRVPLLSSD</sequence>
<evidence type="ECO:0000313" key="10">
    <source>
        <dbReference type="RefSeq" id="XP_011092131.1"/>
    </source>
</evidence>
<evidence type="ECO:0000313" key="9">
    <source>
        <dbReference type="RefSeq" id="XP_011092130.1"/>
    </source>
</evidence>
<keyword evidence="8" id="KW-1185">Reference proteome</keyword>
<dbReference type="PROSITE" id="PS50089">
    <property type="entry name" value="ZF_RING_2"/>
    <property type="match status" value="1"/>
</dbReference>
<feature type="domain" description="RING-type" evidence="7">
    <location>
        <begin position="377"/>
        <end position="419"/>
    </location>
</feature>
<dbReference type="GO" id="GO:0008270">
    <property type="term" value="F:zinc ion binding"/>
    <property type="evidence" value="ECO:0007669"/>
    <property type="project" value="UniProtKB-KW"/>
</dbReference>
<keyword evidence="1" id="KW-0479">Metal-binding</keyword>
<feature type="compositionally biased region" description="Basic residues" evidence="5">
    <location>
        <begin position="122"/>
        <end position="131"/>
    </location>
</feature>
<dbReference type="RefSeq" id="XP_011092131.1">
    <property type="nucleotide sequence ID" value="XM_011093829.2"/>
</dbReference>
<dbReference type="InterPro" id="IPR017907">
    <property type="entry name" value="Znf_RING_CS"/>
</dbReference>
<dbReference type="InterPro" id="IPR001841">
    <property type="entry name" value="Znf_RING"/>
</dbReference>
<feature type="compositionally biased region" description="Polar residues" evidence="5">
    <location>
        <begin position="565"/>
        <end position="576"/>
    </location>
</feature>
<feature type="compositionally biased region" description="Low complexity" evidence="5">
    <location>
        <begin position="294"/>
        <end position="308"/>
    </location>
</feature>
<evidence type="ECO:0000313" key="8">
    <source>
        <dbReference type="Proteomes" id="UP000504604"/>
    </source>
</evidence>
<keyword evidence="2 4" id="KW-0863">Zinc-finger</keyword>
<evidence type="ECO:0000259" key="6">
    <source>
        <dbReference type="PROSITE" id="PS50016"/>
    </source>
</evidence>
<feature type="compositionally biased region" description="Acidic residues" evidence="5">
    <location>
        <begin position="187"/>
        <end position="211"/>
    </location>
</feature>
<dbReference type="PROSITE" id="PS50016">
    <property type="entry name" value="ZF_PHD_2"/>
    <property type="match status" value="1"/>
</dbReference>
<feature type="compositionally biased region" description="Acidic residues" evidence="5">
    <location>
        <begin position="108"/>
        <end position="118"/>
    </location>
</feature>